<evidence type="ECO:0000256" key="2">
    <source>
        <dbReference type="ARBA" id="ARBA00001541"/>
    </source>
</evidence>
<dbReference type="RefSeq" id="WP_075086440.1">
    <property type="nucleotide sequence ID" value="NZ_CP042912.1"/>
</dbReference>
<dbReference type="Pfam" id="PF02518">
    <property type="entry name" value="HATPase_c"/>
    <property type="match status" value="1"/>
</dbReference>
<dbReference type="GO" id="GO:0032259">
    <property type="term" value="P:methylation"/>
    <property type="evidence" value="ECO:0007669"/>
    <property type="project" value="UniProtKB-KW"/>
</dbReference>
<dbReference type="GO" id="GO:0006355">
    <property type="term" value="P:regulation of DNA-templated transcription"/>
    <property type="evidence" value="ECO:0007669"/>
    <property type="project" value="InterPro"/>
</dbReference>
<dbReference type="SUPFAM" id="SSF53335">
    <property type="entry name" value="S-adenosyl-L-methionine-dependent methyltransferases"/>
    <property type="match status" value="1"/>
</dbReference>
<dbReference type="InterPro" id="IPR035909">
    <property type="entry name" value="CheB_C"/>
</dbReference>
<dbReference type="CDD" id="cd16922">
    <property type="entry name" value="HATPase_EvgS-ArcB-TorS-like"/>
    <property type="match status" value="1"/>
</dbReference>
<evidence type="ECO:0000259" key="15">
    <source>
        <dbReference type="PROSITE" id="PS50122"/>
    </source>
</evidence>
<dbReference type="SMART" id="SM00138">
    <property type="entry name" value="MeTrc"/>
    <property type="match status" value="1"/>
</dbReference>
<dbReference type="Pfam" id="PF03705">
    <property type="entry name" value="CheR_N"/>
    <property type="match status" value="1"/>
</dbReference>
<evidence type="ECO:0000256" key="1">
    <source>
        <dbReference type="ARBA" id="ARBA00000085"/>
    </source>
</evidence>
<dbReference type="PROSITE" id="PS50122">
    <property type="entry name" value="CHEB"/>
    <property type="match status" value="1"/>
</dbReference>
<dbReference type="SUPFAM" id="SSF47384">
    <property type="entry name" value="Homodimeric domain of signal transducing histidine kinase"/>
    <property type="match status" value="1"/>
</dbReference>
<comment type="catalytic activity">
    <reaction evidence="1">
        <text>ATP + protein L-histidine = ADP + protein N-phospho-L-histidine.</text>
        <dbReference type="EC" id="2.7.13.3"/>
    </reaction>
</comment>
<keyword evidence="4" id="KW-0489">Methyltransferase</keyword>
<keyword evidence="6" id="KW-0949">S-adenosyl-L-methionine</keyword>
<dbReference type="SMART" id="SM00091">
    <property type="entry name" value="PAS"/>
    <property type="match status" value="5"/>
</dbReference>
<dbReference type="Pfam" id="PF01339">
    <property type="entry name" value="CheB_methylest"/>
    <property type="match status" value="1"/>
</dbReference>
<dbReference type="InterPro" id="IPR000014">
    <property type="entry name" value="PAS"/>
</dbReference>
<evidence type="ECO:0000256" key="9">
    <source>
        <dbReference type="PROSITE-ProRule" id="PRU00169"/>
    </source>
</evidence>
<dbReference type="Gene3D" id="3.30.565.10">
    <property type="entry name" value="Histidine kinase-like ATPase, C-terminal domain"/>
    <property type="match status" value="1"/>
</dbReference>
<dbReference type="InterPro" id="IPR011006">
    <property type="entry name" value="CheY-like_superfamily"/>
</dbReference>
<dbReference type="Pfam" id="PF08447">
    <property type="entry name" value="PAS_3"/>
    <property type="match status" value="1"/>
</dbReference>
<dbReference type="EC" id="2.7.13.3" evidence="17"/>
<dbReference type="FunFam" id="3.30.565.10:FF:000010">
    <property type="entry name" value="Sensor histidine kinase RcsC"/>
    <property type="match status" value="1"/>
</dbReference>
<evidence type="ECO:0000259" key="13">
    <source>
        <dbReference type="PROSITE" id="PS50112"/>
    </source>
</evidence>
<dbReference type="InterPro" id="IPR013655">
    <property type="entry name" value="PAS_fold_3"/>
</dbReference>
<accession>A0A5B9P7C7</accession>
<dbReference type="InterPro" id="IPR022642">
    <property type="entry name" value="CheR_C"/>
</dbReference>
<evidence type="ECO:0000256" key="7">
    <source>
        <dbReference type="ARBA" id="ARBA00022777"/>
    </source>
</evidence>
<keyword evidence="3 9" id="KW-0597">Phosphoprotein</keyword>
<dbReference type="SUPFAM" id="SSF55874">
    <property type="entry name" value="ATPase domain of HSP90 chaperone/DNA topoisomerase II/histidine kinase"/>
    <property type="match status" value="1"/>
</dbReference>
<dbReference type="CDD" id="cd00082">
    <property type="entry name" value="HisKA"/>
    <property type="match status" value="1"/>
</dbReference>
<dbReference type="PROSITE" id="PS50112">
    <property type="entry name" value="PAS"/>
    <property type="match status" value="3"/>
</dbReference>
<dbReference type="SUPFAM" id="SSF55785">
    <property type="entry name" value="PYP-like sensor domain (PAS domain)"/>
    <property type="match status" value="5"/>
</dbReference>
<proteinExistence type="predicted"/>
<dbReference type="PROSITE" id="PS50123">
    <property type="entry name" value="CHER"/>
    <property type="match status" value="1"/>
</dbReference>
<dbReference type="InterPro" id="IPR000700">
    <property type="entry name" value="PAS-assoc_C"/>
</dbReference>
<dbReference type="InterPro" id="IPR036097">
    <property type="entry name" value="HisK_dim/P_sf"/>
</dbReference>
<dbReference type="PROSITE" id="PS50113">
    <property type="entry name" value="PAC"/>
    <property type="match status" value="2"/>
</dbReference>
<dbReference type="InterPro" id="IPR013656">
    <property type="entry name" value="PAS_4"/>
</dbReference>
<dbReference type="STRING" id="980251.GCA_001642875_04766"/>
<dbReference type="InterPro" id="IPR022641">
    <property type="entry name" value="CheR_N"/>
</dbReference>
<dbReference type="InterPro" id="IPR029063">
    <property type="entry name" value="SAM-dependent_MTases_sf"/>
</dbReference>
<feature type="compositionally biased region" description="Low complexity" evidence="10">
    <location>
        <begin position="707"/>
        <end position="726"/>
    </location>
</feature>
<keyword evidence="18" id="KW-1185">Reference proteome</keyword>
<evidence type="ECO:0000259" key="11">
    <source>
        <dbReference type="PROSITE" id="PS50109"/>
    </source>
</evidence>
<feature type="compositionally biased region" description="Basic and acidic residues" evidence="10">
    <location>
        <begin position="728"/>
        <end position="738"/>
    </location>
</feature>
<dbReference type="InterPro" id="IPR003594">
    <property type="entry name" value="HATPase_dom"/>
</dbReference>
<dbReference type="Gene3D" id="1.10.287.130">
    <property type="match status" value="1"/>
</dbReference>
<dbReference type="InterPro" id="IPR001610">
    <property type="entry name" value="PAC"/>
</dbReference>
<dbReference type="Proteomes" id="UP000322214">
    <property type="component" value="Chromosome"/>
</dbReference>
<gene>
    <name evidence="17" type="primary">evgS_2</name>
    <name evidence="17" type="ORF">MFFC18_24290</name>
</gene>
<dbReference type="Pfam" id="PF13426">
    <property type="entry name" value="PAS_9"/>
    <property type="match status" value="1"/>
</dbReference>
<feature type="region of interest" description="Disordered" evidence="10">
    <location>
        <begin position="703"/>
        <end position="745"/>
    </location>
</feature>
<keyword evidence="8" id="KW-0378">Hydrolase</keyword>
<feature type="active site" evidence="8">
    <location>
        <position position="147"/>
    </location>
</feature>
<dbReference type="PROSITE" id="PS50110">
    <property type="entry name" value="RESPONSE_REGULATORY"/>
    <property type="match status" value="1"/>
</dbReference>
<dbReference type="OrthoDB" id="288469at2"/>
<feature type="domain" description="PAS" evidence="13">
    <location>
        <begin position="1118"/>
        <end position="1173"/>
    </location>
</feature>
<dbReference type="CDD" id="cd00130">
    <property type="entry name" value="PAS"/>
    <property type="match status" value="5"/>
</dbReference>
<dbReference type="CDD" id="cd16434">
    <property type="entry name" value="CheB-CheR_fusion"/>
    <property type="match status" value="1"/>
</dbReference>
<feature type="domain" description="CheB-type methylesterase" evidence="15">
    <location>
        <begin position="12"/>
        <end position="205"/>
    </location>
</feature>
<dbReference type="PANTHER" id="PTHR43047:SF72">
    <property type="entry name" value="OSMOSENSING HISTIDINE PROTEIN KINASE SLN1"/>
    <property type="match status" value="1"/>
</dbReference>
<dbReference type="SUPFAM" id="SSF47757">
    <property type="entry name" value="Chemotaxis receptor methyltransferase CheR, N-terminal domain"/>
    <property type="match status" value="1"/>
</dbReference>
<evidence type="ECO:0000256" key="10">
    <source>
        <dbReference type="SAM" id="MobiDB-lite"/>
    </source>
</evidence>
<feature type="active site" evidence="8">
    <location>
        <position position="51"/>
    </location>
</feature>
<keyword evidence="7" id="KW-0418">Kinase</keyword>
<evidence type="ECO:0000313" key="18">
    <source>
        <dbReference type="Proteomes" id="UP000322214"/>
    </source>
</evidence>
<dbReference type="GO" id="GO:0008984">
    <property type="term" value="F:protein-glutamate methylesterase activity"/>
    <property type="evidence" value="ECO:0007669"/>
    <property type="project" value="InterPro"/>
</dbReference>
<dbReference type="InterPro" id="IPR000780">
    <property type="entry name" value="CheR_MeTrfase"/>
</dbReference>
<evidence type="ECO:0000256" key="8">
    <source>
        <dbReference type="PROSITE-ProRule" id="PRU00050"/>
    </source>
</evidence>
<dbReference type="GO" id="GO:0005886">
    <property type="term" value="C:plasma membrane"/>
    <property type="evidence" value="ECO:0007669"/>
    <property type="project" value="TreeGrafter"/>
</dbReference>
<reference evidence="17 18" key="1">
    <citation type="submission" date="2019-08" db="EMBL/GenBank/DDBJ databases">
        <title>Deep-cultivation of Planctomycetes and their phenomic and genomic characterization uncovers novel biology.</title>
        <authorList>
            <person name="Wiegand S."/>
            <person name="Jogler M."/>
            <person name="Boedeker C."/>
            <person name="Pinto D."/>
            <person name="Vollmers J."/>
            <person name="Rivas-Marin E."/>
            <person name="Kohn T."/>
            <person name="Peeters S.H."/>
            <person name="Heuer A."/>
            <person name="Rast P."/>
            <person name="Oberbeckmann S."/>
            <person name="Bunk B."/>
            <person name="Jeske O."/>
            <person name="Meyerdierks A."/>
            <person name="Storesund J.E."/>
            <person name="Kallscheuer N."/>
            <person name="Luecker S."/>
            <person name="Lage O.M."/>
            <person name="Pohl T."/>
            <person name="Merkel B.J."/>
            <person name="Hornburger P."/>
            <person name="Mueller R.-W."/>
            <person name="Bruemmer F."/>
            <person name="Labrenz M."/>
            <person name="Spormann A.M."/>
            <person name="Op den Camp H."/>
            <person name="Overmann J."/>
            <person name="Amann R."/>
            <person name="Jetten M.S.M."/>
            <person name="Mascher T."/>
            <person name="Medema M.H."/>
            <person name="Devos D.P."/>
            <person name="Kaster A.-K."/>
            <person name="Ovreas L."/>
            <person name="Rohde M."/>
            <person name="Galperin M.Y."/>
            <person name="Jogler C."/>
        </authorList>
    </citation>
    <scope>NUCLEOTIDE SEQUENCE [LARGE SCALE GENOMIC DNA]</scope>
    <source>
        <strain evidence="17 18">FC18</strain>
    </source>
</reference>
<evidence type="ECO:0000256" key="6">
    <source>
        <dbReference type="ARBA" id="ARBA00022691"/>
    </source>
</evidence>
<sequence length="1748" mass="194657">MTELAAASETGNTTRTPIVAIGASAGGLTALELLFEQLPPRTGAAFVVIQHLSPDYQSHMPELLGRRTKMPTVQMTEATTPQSNTVYLLPPGKHVELLAGSLQLREREDDGELNLPIDKFFRSLASEDDRESERQIAAMILSGTGSDGSLGVAEINKAGGLVLCQDEDSAQFNGMPLNAIKTGAVHLVGTVPELAESLALFVGGVSIENVIAQSSPRIERNDLESVYARLEGSCGVDFGQYKHGTFTRRLSRRMMMAKTDQLSDYIEILDSDPTELAQLADDLMIGVTRFFRDPDGYMRLRNRCIRKIVESKSAGDEMRVWIAGCATGQEAYSVAMLVHDEIEKRGVNIVAKIFATDVHPEAVRFAQRGQYPLDALTEVPKQLRDKFICEQGDTFEVEKKVRESIVFARHDVLRDAPFTNLDLVTCRNLLIYLLEESQLRVLASFAHALKKRGVLWLGPSETPGELIEDFTPLDKHWRIFQKERDRRMPLDLKLRKRAPSNVGLSIRPRSSRAPSAALVNSYDVLLDQYAPTGILVDDSLQVLQIFGDVSNYTAQLKGRMSGTIEDILIESLSMPLAILMQRMKLNQLANESERALVDGASIEIRVKAIPHRSLSETHYFISFHDEAFALRKVILPPDKIPQSDIATAFATPAIVTADSGTPLPETGAAAAGTVTMMAERIRLLEIELEFTRENLQATIEEVETTNEELQSSNEELTSSNEELQSTNEELHSVNEELHTTNSESSRRLTLLTELTMDLENVMRESEIGIVLVDADKNIRQITPAAADMLLIRRKEIDGESLTGYAHALNEIDLIELIDEAFENNRSIELETSDRRNDPLLLRVTPYRDGSGTLLTMTNLRSVKETSEKLLKLTSIVEDSTDAIIGVELSGRVSSWNRGAARLFDLELDVERNVELEDVIPESVYQPCERLIDELAQKGEVAAKEVRVRLNDKKLNLLIRVTPVLDEHKRVSSAAITLYDMTAMRAAEEQLNLRTRAIDSASNGFIIVDALADDMPIVYANQGFLKLTGFNPEEIVGRNCRFLQGPQTDEADIQKIRDAVRDKTDCHVMILNYRRDGRAFYNDLVITPIRNGEGVVTHFVGVQNDATEIVKAQQTLEASELEYRSTFENAAIGIAHIGMSGEWLRVNQKLCDIVGYSNAELTEKTFQQITHPEDLDKDLLQFAMMKRGEIPGYSMEKRYLHRDGHVVWINLTTSVRRNRAGEPECCISLVEDISARKETEQKLSASRAIITEVIQQSDEPFVSFDHEGKILVANRAAGELTSFSEDLVGKDYEDLFANEPESPLLAALDRVRRSQRGEMTEFFSRLLNRWYDARVFPVEGGAAVYMTDVTGRKETESYLERARAAAEEASRAKSNFLTNMSHEIRSPMSAILGFSDIALRDLQDGKKVDPENLETVIRNGRFLLRIINDILDLSKVEAGKLEVRKTRFKLLPMLTEIKELMRHRSDSTGVPLSFEFSSPVPERLHSDRSRLEQVLANLIGNALKFTPEGNVRVVVDVSPDRSGLLRFRVIDTGIGISKQNQERLFESFTQVHDRKRVGVEGTGLGLAISKRLAKLLGGDIDVDSVEGEGSCFTLLIPFDESINRIKAGAEDLVFKKRTQADLEAISARVLVADDARDIRLVTRTFLSRAGADVTEVVNGAQAVKAVCDAEAENRPFDLILMDMQMPELDGREATQRLREQGFTLPIIALTAGATSEEVEASFAAGCTEFVAKPVDGLDLVNRVSRLLGQ</sequence>
<evidence type="ECO:0000256" key="4">
    <source>
        <dbReference type="ARBA" id="ARBA00022603"/>
    </source>
</evidence>
<dbReference type="SMART" id="SM00388">
    <property type="entry name" value="HisKA"/>
    <property type="match status" value="1"/>
</dbReference>
<dbReference type="Gene3D" id="1.10.155.10">
    <property type="entry name" value="Chemotaxis receptor methyltransferase CheR, N-terminal domain"/>
    <property type="match status" value="1"/>
</dbReference>
<dbReference type="GO" id="GO:0005737">
    <property type="term" value="C:cytoplasm"/>
    <property type="evidence" value="ECO:0007669"/>
    <property type="project" value="InterPro"/>
</dbReference>
<dbReference type="InterPro" id="IPR005467">
    <property type="entry name" value="His_kinase_dom"/>
</dbReference>
<dbReference type="InterPro" id="IPR035965">
    <property type="entry name" value="PAS-like_dom_sf"/>
</dbReference>
<dbReference type="NCBIfam" id="TIGR00229">
    <property type="entry name" value="sensory_box"/>
    <property type="match status" value="4"/>
</dbReference>
<feature type="domain" description="PAS" evidence="13">
    <location>
        <begin position="1245"/>
        <end position="1314"/>
    </location>
</feature>
<dbReference type="Pfam" id="PF00072">
    <property type="entry name" value="Response_reg"/>
    <property type="match status" value="1"/>
</dbReference>
<dbReference type="InterPro" id="IPR013767">
    <property type="entry name" value="PAS_fold"/>
</dbReference>
<dbReference type="Gene3D" id="3.30.450.20">
    <property type="entry name" value="PAS domain"/>
    <property type="match status" value="5"/>
</dbReference>
<dbReference type="Gene3D" id="3.40.50.180">
    <property type="entry name" value="Methylesterase CheB, C-terminal domain"/>
    <property type="match status" value="1"/>
</dbReference>
<evidence type="ECO:0000313" key="17">
    <source>
        <dbReference type="EMBL" id="QEG22547.1"/>
    </source>
</evidence>
<dbReference type="SMART" id="SM00086">
    <property type="entry name" value="PAC"/>
    <property type="match status" value="2"/>
</dbReference>
<dbReference type="Pfam" id="PF08448">
    <property type="entry name" value="PAS_4"/>
    <property type="match status" value="1"/>
</dbReference>
<dbReference type="Pfam" id="PF13596">
    <property type="entry name" value="PAS_10"/>
    <property type="match status" value="1"/>
</dbReference>
<feature type="domain" description="CheR-type methyltransferase" evidence="16">
    <location>
        <begin position="211"/>
        <end position="483"/>
    </location>
</feature>
<dbReference type="InterPro" id="IPR036804">
    <property type="entry name" value="CheR_N_sf"/>
</dbReference>
<feature type="domain" description="Histidine kinase" evidence="11">
    <location>
        <begin position="1378"/>
        <end position="1599"/>
    </location>
</feature>
<dbReference type="Pfam" id="PF00512">
    <property type="entry name" value="HisKA"/>
    <property type="match status" value="1"/>
</dbReference>
<comment type="catalytic activity">
    <reaction evidence="2">
        <text>L-glutamyl-[protein] + S-adenosyl-L-methionine = [protein]-L-glutamate 5-O-methyl ester + S-adenosyl-L-homocysteine</text>
        <dbReference type="Rhea" id="RHEA:24452"/>
        <dbReference type="Rhea" id="RHEA-COMP:10208"/>
        <dbReference type="Rhea" id="RHEA-COMP:10311"/>
        <dbReference type="ChEBI" id="CHEBI:29973"/>
        <dbReference type="ChEBI" id="CHEBI:57856"/>
        <dbReference type="ChEBI" id="CHEBI:59789"/>
        <dbReference type="ChEBI" id="CHEBI:82795"/>
        <dbReference type="EC" id="2.1.1.80"/>
    </reaction>
</comment>
<dbReference type="Gene3D" id="3.40.50.2300">
    <property type="match status" value="1"/>
</dbReference>
<feature type="domain" description="PAS" evidence="13">
    <location>
        <begin position="989"/>
        <end position="1062"/>
    </location>
</feature>
<feature type="active site" evidence="8">
    <location>
        <position position="24"/>
    </location>
</feature>
<dbReference type="EMBL" id="CP042912">
    <property type="protein sequence ID" value="QEG22547.1"/>
    <property type="molecule type" value="Genomic_DNA"/>
</dbReference>
<dbReference type="SMART" id="SM00387">
    <property type="entry name" value="HATPase_c"/>
    <property type="match status" value="1"/>
</dbReference>
<dbReference type="InterPro" id="IPR036890">
    <property type="entry name" value="HATPase_C_sf"/>
</dbReference>
<dbReference type="PANTHER" id="PTHR43047">
    <property type="entry name" value="TWO-COMPONENT HISTIDINE PROTEIN KINASE"/>
    <property type="match status" value="1"/>
</dbReference>
<dbReference type="SUPFAM" id="SSF52172">
    <property type="entry name" value="CheY-like"/>
    <property type="match status" value="1"/>
</dbReference>
<dbReference type="SMART" id="SM00448">
    <property type="entry name" value="REC"/>
    <property type="match status" value="1"/>
</dbReference>
<dbReference type="GO" id="GO:0006935">
    <property type="term" value="P:chemotaxis"/>
    <property type="evidence" value="ECO:0007669"/>
    <property type="project" value="UniProtKB-UniRule"/>
</dbReference>
<dbReference type="Gene3D" id="3.40.50.150">
    <property type="entry name" value="Vaccinia Virus protein VP39"/>
    <property type="match status" value="1"/>
</dbReference>
<feature type="domain" description="Response regulatory" evidence="12">
    <location>
        <begin position="1627"/>
        <end position="1746"/>
    </location>
</feature>
<feature type="modified residue" description="4-aspartylphosphate" evidence="9">
    <location>
        <position position="1681"/>
    </location>
</feature>
<protein>
    <submittedName>
        <fullName evidence="17">Sensor protein EvgS</fullName>
        <ecNumber evidence="17">2.7.13.3</ecNumber>
    </submittedName>
</protein>
<dbReference type="InterPro" id="IPR003661">
    <property type="entry name" value="HisK_dim/P_dom"/>
</dbReference>
<dbReference type="Pfam" id="PF01739">
    <property type="entry name" value="CheR"/>
    <property type="match status" value="1"/>
</dbReference>
<evidence type="ECO:0000259" key="14">
    <source>
        <dbReference type="PROSITE" id="PS50113"/>
    </source>
</evidence>
<name>A0A5B9P7C7_9BACT</name>
<feature type="domain" description="PAC" evidence="14">
    <location>
        <begin position="1192"/>
        <end position="1244"/>
    </location>
</feature>
<dbReference type="GO" id="GO:0008983">
    <property type="term" value="F:protein-glutamate O-methyltransferase activity"/>
    <property type="evidence" value="ECO:0007669"/>
    <property type="project" value="UniProtKB-EC"/>
</dbReference>
<dbReference type="CDD" id="cd17546">
    <property type="entry name" value="REC_hyHK_CKI1_RcsC-like"/>
    <property type="match status" value="1"/>
</dbReference>
<evidence type="ECO:0000256" key="5">
    <source>
        <dbReference type="ARBA" id="ARBA00022679"/>
    </source>
</evidence>
<dbReference type="PRINTS" id="PR00996">
    <property type="entry name" value="CHERMTFRASE"/>
</dbReference>
<dbReference type="InterPro" id="IPR000673">
    <property type="entry name" value="Sig_transdc_resp-reg_Me-estase"/>
</dbReference>
<evidence type="ECO:0000259" key="16">
    <source>
        <dbReference type="PROSITE" id="PS50123"/>
    </source>
</evidence>
<organism evidence="17 18">
    <name type="scientific">Mariniblastus fucicola</name>
    <dbReference type="NCBI Taxonomy" id="980251"/>
    <lineage>
        <taxon>Bacteria</taxon>
        <taxon>Pseudomonadati</taxon>
        <taxon>Planctomycetota</taxon>
        <taxon>Planctomycetia</taxon>
        <taxon>Pirellulales</taxon>
        <taxon>Pirellulaceae</taxon>
        <taxon>Mariniblastus</taxon>
    </lineage>
</organism>
<dbReference type="GO" id="GO:0000156">
    <property type="term" value="F:phosphorelay response regulator activity"/>
    <property type="evidence" value="ECO:0007669"/>
    <property type="project" value="InterPro"/>
</dbReference>
<evidence type="ECO:0000259" key="12">
    <source>
        <dbReference type="PROSITE" id="PS50110"/>
    </source>
</evidence>
<keyword evidence="5 17" id="KW-0808">Transferase</keyword>
<dbReference type="PROSITE" id="PS50109">
    <property type="entry name" value="HIS_KIN"/>
    <property type="match status" value="1"/>
</dbReference>
<evidence type="ECO:0000256" key="3">
    <source>
        <dbReference type="ARBA" id="ARBA00022553"/>
    </source>
</evidence>
<dbReference type="GO" id="GO:0000155">
    <property type="term" value="F:phosphorelay sensor kinase activity"/>
    <property type="evidence" value="ECO:0007669"/>
    <property type="project" value="InterPro"/>
</dbReference>
<dbReference type="KEGG" id="mff:MFFC18_24290"/>
<dbReference type="InterPro" id="IPR001789">
    <property type="entry name" value="Sig_transdc_resp-reg_receiver"/>
</dbReference>
<dbReference type="SUPFAM" id="SSF52738">
    <property type="entry name" value="Methylesterase CheB, C-terminal domain"/>
    <property type="match status" value="1"/>
</dbReference>
<keyword evidence="8" id="KW-0145">Chemotaxis</keyword>
<dbReference type="Pfam" id="PF00989">
    <property type="entry name" value="PAS"/>
    <property type="match status" value="1"/>
</dbReference>
<feature type="domain" description="PAC" evidence="14">
    <location>
        <begin position="1063"/>
        <end position="1117"/>
    </location>
</feature>
<dbReference type="GO" id="GO:0009927">
    <property type="term" value="F:histidine phosphotransfer kinase activity"/>
    <property type="evidence" value="ECO:0007669"/>
    <property type="project" value="TreeGrafter"/>
</dbReference>